<dbReference type="EMBL" id="ACDX02000028">
    <property type="protein sequence ID" value="EFC87150.1"/>
    <property type="molecule type" value="Genomic_DNA"/>
</dbReference>
<organism evidence="1 2">
    <name type="scientific">Neisseria mucosa (strain ATCC 25996 / DSM 4631 / NCTC 10774 / M26)</name>
    <dbReference type="NCBI Taxonomy" id="546266"/>
    <lineage>
        <taxon>Bacteria</taxon>
        <taxon>Pseudomonadati</taxon>
        <taxon>Pseudomonadota</taxon>
        <taxon>Betaproteobacteria</taxon>
        <taxon>Neisseriales</taxon>
        <taxon>Neisseriaceae</taxon>
        <taxon>Neisseria</taxon>
    </lineage>
</organism>
<name>D3A0H6_NEIM2</name>
<proteinExistence type="predicted"/>
<reference evidence="1 2" key="1">
    <citation type="submission" date="2009-10" db="EMBL/GenBank/DDBJ databases">
        <authorList>
            <person name="Weinstock G."/>
            <person name="Sodergren E."/>
            <person name="Clifton S."/>
            <person name="Fulton L."/>
            <person name="Fulton B."/>
            <person name="Courtney L."/>
            <person name="Fronick C."/>
            <person name="Harrison M."/>
            <person name="Strong C."/>
            <person name="Farmer C."/>
            <person name="Delahaunty K."/>
            <person name="Markovic C."/>
            <person name="Hall O."/>
            <person name="Minx P."/>
            <person name="Tomlinson C."/>
            <person name="Mitreva M."/>
            <person name="Nelson J."/>
            <person name="Hou S."/>
            <person name="Wollam A."/>
            <person name="Pepin K.H."/>
            <person name="Johnson M."/>
            <person name="Bhonagiri V."/>
            <person name="Nash W.E."/>
            <person name="Warren W."/>
            <person name="Chinwalla A."/>
            <person name="Mardis E.R."/>
            <person name="Wilson R.K."/>
        </authorList>
    </citation>
    <scope>NUCLEOTIDE SEQUENCE [LARGE SCALE GENOMIC DNA]</scope>
    <source>
        <strain evidence="2">ATCC 25996 / DSM 4631 / NCTC 10774 / M26</strain>
    </source>
</reference>
<dbReference type="RefSeq" id="WP_003744746.1">
    <property type="nucleotide sequence ID" value="NZ_ACDX02000028.1"/>
</dbReference>
<evidence type="ECO:0000313" key="2">
    <source>
        <dbReference type="Proteomes" id="UP000003344"/>
    </source>
</evidence>
<gene>
    <name evidence="1" type="ORF">NEIMUCOT_06412</name>
</gene>
<protein>
    <submittedName>
        <fullName evidence="1">Uncharacterized protein</fullName>
    </submittedName>
</protein>
<dbReference type="AlphaFoldDB" id="D3A0H6"/>
<evidence type="ECO:0000313" key="1">
    <source>
        <dbReference type="EMBL" id="EFC87150.1"/>
    </source>
</evidence>
<dbReference type="Proteomes" id="UP000003344">
    <property type="component" value="Unassembled WGS sequence"/>
</dbReference>
<sequence length="176" mass="20596">MKINIEKIQKSLDELDRRFNDEVDKPEVDDFQLSIYCKVAALELCGWLEETHDELIKSALKKKGVNDSDVSDFNEMFIKKVNGLSYKEHLRPLMINAFGFVEITKLEIEVIQVDGLKSILQELHKYRNYLAHTQYIHFQGRSPVNSQKSIDTPSTIKDKFKKIHPILQEVANYFHR</sequence>
<dbReference type="STRING" id="546266.NEIMUCOT_06412"/>
<dbReference type="eggNOG" id="COG0251">
    <property type="taxonomic scope" value="Bacteria"/>
</dbReference>
<accession>D3A0H6</accession>
<comment type="caution">
    <text evidence="1">The sequence shown here is derived from an EMBL/GenBank/DDBJ whole genome shotgun (WGS) entry which is preliminary data.</text>
</comment>